<dbReference type="EMBL" id="CP013244">
    <property type="protein sequence ID" value="ANP46076.1"/>
    <property type="molecule type" value="Genomic_DNA"/>
</dbReference>
<dbReference type="AlphaFoldDB" id="A0A1B1AHN1"/>
<dbReference type="STRING" id="1759059.ATE48_09155"/>
<dbReference type="KEGG" id="cbot:ATE48_09155"/>
<dbReference type="InterPro" id="IPR036691">
    <property type="entry name" value="Endo/exonu/phosph_ase_sf"/>
</dbReference>
<dbReference type="SUPFAM" id="SSF56219">
    <property type="entry name" value="DNase I-like"/>
    <property type="match status" value="1"/>
</dbReference>
<gene>
    <name evidence="1" type="ORF">ATE48_09155</name>
</gene>
<dbReference type="Proteomes" id="UP000092498">
    <property type="component" value="Chromosome"/>
</dbReference>
<proteinExistence type="predicted"/>
<accession>A0A1B1AHN1</accession>
<reference evidence="1 2" key="1">
    <citation type="submission" date="2015-11" db="EMBL/GenBank/DDBJ databases">
        <title>Whole-Genome Sequence of Candidatus Oderbacter manganicum from the National Park Lower Oder Valley, Germany.</title>
        <authorList>
            <person name="Braun B."/>
            <person name="Liere K."/>
            <person name="Szewzyk U."/>
        </authorList>
    </citation>
    <scope>NUCLEOTIDE SEQUENCE [LARGE SCALE GENOMIC DNA]</scope>
    <source>
        <strain evidence="1 2">OTSz_A_272</strain>
    </source>
</reference>
<name>A0A1B1AHN1_9PROT</name>
<dbReference type="InParanoid" id="A0A1B1AHN1"/>
<keyword evidence="2" id="KW-1185">Reference proteome</keyword>
<protein>
    <recommendedName>
        <fullName evidence="3">Endonuclease/exonuclease/phosphatase domain-containing protein</fullName>
    </recommendedName>
</protein>
<evidence type="ECO:0008006" key="3">
    <source>
        <dbReference type="Google" id="ProtNLM"/>
    </source>
</evidence>
<evidence type="ECO:0000313" key="2">
    <source>
        <dbReference type="Proteomes" id="UP000092498"/>
    </source>
</evidence>
<dbReference type="Gene3D" id="3.60.10.10">
    <property type="entry name" value="Endonuclease/exonuclease/phosphatase"/>
    <property type="match status" value="1"/>
</dbReference>
<sequence length="228" mass="25163">MEQLKPDLLLLQEVIEPVRFSTSARWRVAWSNAEAKGEKLAWGSAAMSLGPGAIAIDLPQFSGWVSALELNEFTGPDGNARRIRIFSVHAPSGAGSYPKVVNSILDTIAPFSADCDVIVGGDFNLTVGARHVSEARKTSRADQQVQERLRDEFGLMNCWQAANPDQALPQTLRWAKEPTFPYHCDGLFVPVSWREHLRACNVVSGPEWNAFSDHNPVVAEFGKFARTD</sequence>
<organism evidence="1 2">
    <name type="scientific">Candidatus Viadribacter manganicus</name>
    <dbReference type="NCBI Taxonomy" id="1759059"/>
    <lineage>
        <taxon>Bacteria</taxon>
        <taxon>Pseudomonadati</taxon>
        <taxon>Pseudomonadota</taxon>
        <taxon>Alphaproteobacteria</taxon>
        <taxon>Hyphomonadales</taxon>
        <taxon>Hyphomonadaceae</taxon>
        <taxon>Candidatus Viadribacter</taxon>
    </lineage>
</organism>
<evidence type="ECO:0000313" key="1">
    <source>
        <dbReference type="EMBL" id="ANP46076.1"/>
    </source>
</evidence>